<organism evidence="9 10">
    <name type="scientific">Nocardioides agariphilus</name>
    <dbReference type="NCBI Taxonomy" id="433664"/>
    <lineage>
        <taxon>Bacteria</taxon>
        <taxon>Bacillati</taxon>
        <taxon>Actinomycetota</taxon>
        <taxon>Actinomycetes</taxon>
        <taxon>Propionibacteriales</taxon>
        <taxon>Nocardioidaceae</taxon>
        <taxon>Nocardioides</taxon>
    </lineage>
</organism>
<keyword evidence="4 7" id="KW-0378">Hydrolase</keyword>
<evidence type="ECO:0000313" key="10">
    <source>
        <dbReference type="Proteomes" id="UP000660668"/>
    </source>
</evidence>
<dbReference type="CDD" id="cd06456">
    <property type="entry name" value="M3A_DCP"/>
    <property type="match status" value="1"/>
</dbReference>
<comment type="cofactor">
    <cofactor evidence="7">
        <name>Zn(2+)</name>
        <dbReference type="ChEBI" id="CHEBI:29105"/>
    </cofactor>
    <text evidence="7">Binds 1 zinc ion.</text>
</comment>
<dbReference type="InterPro" id="IPR001567">
    <property type="entry name" value="Pept_M3A_M3B_dom"/>
</dbReference>
<dbReference type="AlphaFoldDB" id="A0A930VPT3"/>
<gene>
    <name evidence="9" type="ORF">ISU10_12990</name>
</gene>
<reference evidence="9" key="1">
    <citation type="submission" date="2020-11" db="EMBL/GenBank/DDBJ databases">
        <title>Nocardioides cynanchi sp. nov., isolated from soil of rhizosphere of Cynanchum wilfordii.</title>
        <authorList>
            <person name="Lee J.-S."/>
            <person name="Suh M.K."/>
            <person name="Kim J.-S."/>
        </authorList>
    </citation>
    <scope>NUCLEOTIDE SEQUENCE</scope>
    <source>
        <strain evidence="9">KCTC 19276</strain>
    </source>
</reference>
<evidence type="ECO:0000313" key="9">
    <source>
        <dbReference type="EMBL" id="MBF4768680.1"/>
    </source>
</evidence>
<keyword evidence="2 7" id="KW-0645">Protease</keyword>
<dbReference type="GO" id="GO:0046872">
    <property type="term" value="F:metal ion binding"/>
    <property type="evidence" value="ECO:0007669"/>
    <property type="project" value="UniProtKB-UniRule"/>
</dbReference>
<evidence type="ECO:0000256" key="4">
    <source>
        <dbReference type="ARBA" id="ARBA00022801"/>
    </source>
</evidence>
<evidence type="ECO:0000256" key="3">
    <source>
        <dbReference type="ARBA" id="ARBA00022723"/>
    </source>
</evidence>
<evidence type="ECO:0000256" key="2">
    <source>
        <dbReference type="ARBA" id="ARBA00022670"/>
    </source>
</evidence>
<dbReference type="GO" id="GO:0006508">
    <property type="term" value="P:proteolysis"/>
    <property type="evidence" value="ECO:0007669"/>
    <property type="project" value="UniProtKB-KW"/>
</dbReference>
<evidence type="ECO:0000256" key="6">
    <source>
        <dbReference type="ARBA" id="ARBA00023049"/>
    </source>
</evidence>
<dbReference type="Proteomes" id="UP000660668">
    <property type="component" value="Unassembled WGS sequence"/>
</dbReference>
<evidence type="ECO:0000256" key="7">
    <source>
        <dbReference type="RuleBase" id="RU003435"/>
    </source>
</evidence>
<dbReference type="InterPro" id="IPR034005">
    <property type="entry name" value="M3A_DCP"/>
</dbReference>
<feature type="domain" description="Peptidase M3A/M3B catalytic" evidence="8">
    <location>
        <begin position="230"/>
        <end position="671"/>
    </location>
</feature>
<dbReference type="PANTHER" id="PTHR43660">
    <property type="entry name" value="DIPEPTIDYL CARBOXYPEPTIDASE"/>
    <property type="match status" value="1"/>
</dbReference>
<comment type="caution">
    <text evidence="9">The sequence shown here is derived from an EMBL/GenBank/DDBJ whole genome shotgun (WGS) entry which is preliminary data.</text>
</comment>
<dbReference type="InterPro" id="IPR045090">
    <property type="entry name" value="Pept_M3A_M3B"/>
</dbReference>
<dbReference type="Gene3D" id="1.10.1370.40">
    <property type="match status" value="3"/>
</dbReference>
<dbReference type="GO" id="GO:0005829">
    <property type="term" value="C:cytosol"/>
    <property type="evidence" value="ECO:0007669"/>
    <property type="project" value="TreeGrafter"/>
</dbReference>
<name>A0A930VPT3_9ACTN</name>
<keyword evidence="5 7" id="KW-0862">Zinc</keyword>
<dbReference type="FunFam" id="3.40.390.10:FF:000009">
    <property type="entry name" value="Oligopeptidase A"/>
    <property type="match status" value="1"/>
</dbReference>
<dbReference type="GO" id="GO:0004180">
    <property type="term" value="F:carboxypeptidase activity"/>
    <property type="evidence" value="ECO:0007669"/>
    <property type="project" value="TreeGrafter"/>
</dbReference>
<protein>
    <submittedName>
        <fullName evidence="9">M3 family metallopeptidase</fullName>
    </submittedName>
</protein>
<dbReference type="SUPFAM" id="SSF55486">
    <property type="entry name" value="Metalloproteases ('zincins'), catalytic domain"/>
    <property type="match status" value="1"/>
</dbReference>
<evidence type="ECO:0000256" key="1">
    <source>
        <dbReference type="ARBA" id="ARBA00006040"/>
    </source>
</evidence>
<evidence type="ECO:0000259" key="8">
    <source>
        <dbReference type="Pfam" id="PF01432"/>
    </source>
</evidence>
<comment type="similarity">
    <text evidence="1 7">Belongs to the peptidase M3 family.</text>
</comment>
<keyword evidence="10" id="KW-1185">Reference proteome</keyword>
<keyword evidence="3 7" id="KW-0479">Metal-binding</keyword>
<dbReference type="Pfam" id="PF01432">
    <property type="entry name" value="Peptidase_M3"/>
    <property type="match status" value="1"/>
</dbReference>
<accession>A0A930VPT3</accession>
<dbReference type="PANTHER" id="PTHR43660:SF1">
    <property type="entry name" value="DIPEPTIDYL CARBOXYPEPTIDASE"/>
    <property type="match status" value="1"/>
</dbReference>
<proteinExistence type="inferred from homology"/>
<sequence>MGNPFFTPSGLPFGLPPFDDITDEHFAPAFDRGMAEQAAEVEAIVGDPESATFANTIERLERSGQLLRRATKVFFNKARADSNSRIEELQTTYAPLFAAHEDAIRLSPALFERIRVVHEHRATLDAEQQYLVERYHTEFTLAGAGLSPEQKQSVKEINAQLSTLQARFEQALNADTNDLALVVDAAADLDGLTAGELSAAATAARDRGLDGKYVVTLQLPTAHPYLGALTSRETRRRLYEAQRARGSRGNDHDTRGTLLQMVRLRAERARILGFANHASVTTADNTAGAPRAVRDLLDRLAAPAARNARAEQRALEGQAGFPIEAWDWPFFAERVREAEYDVDLAAIRPYFEAERVLHDGVFFAATSLFGISFTERSDLVGYHPEVRVFEVREEDGSPVGLYLLDLYTRDSKSGGVWMESLVDQSALLDMPTAVVVNNLNVPKPAEGEPTLLTYDETQALFHEFGHALHGLLARVRYPKAAGTSVFRDFVEYPSQVNEMWMLWPEVLANYAVHVETHEQLPAAVVERLEAARTFNEGYHTTEYLAAALLDLAWHEIPADADIGDVAAFEAAALAAVGLDIAAVPPRYSSPYFAHIFASAEYSAGYYAYIWSEVLDADTVEWFTENGGLTRANGERFRTYVIGIGGSRDPLASYREFRGRDAVIEPLLRRHGLNDPAGRDESEA</sequence>
<keyword evidence="6 7" id="KW-0482">Metalloprotease</keyword>
<evidence type="ECO:0000256" key="5">
    <source>
        <dbReference type="ARBA" id="ARBA00022833"/>
    </source>
</evidence>
<dbReference type="EMBL" id="JADKPO010000016">
    <property type="protein sequence ID" value="MBF4768680.1"/>
    <property type="molecule type" value="Genomic_DNA"/>
</dbReference>
<dbReference type="GO" id="GO:0004222">
    <property type="term" value="F:metalloendopeptidase activity"/>
    <property type="evidence" value="ECO:0007669"/>
    <property type="project" value="InterPro"/>
</dbReference>
<dbReference type="RefSeq" id="WP_194696833.1">
    <property type="nucleotide sequence ID" value="NZ_JADKPO010000016.1"/>
</dbReference>